<dbReference type="OMA" id="MEMRADY"/>
<dbReference type="Gene3D" id="1.25.40.1040">
    <property type="match status" value="1"/>
</dbReference>
<dbReference type="STRING" id="322104.A3LZA5"/>
<dbReference type="InterPro" id="IPR019734">
    <property type="entry name" value="TPR_rpt"/>
</dbReference>
<dbReference type="Gene3D" id="1.25.40.1010">
    <property type="match status" value="1"/>
</dbReference>
<dbReference type="GO" id="GO:0010698">
    <property type="term" value="F:acetyltransferase activator activity"/>
    <property type="evidence" value="ECO:0007669"/>
    <property type="project" value="EnsemblFungi"/>
</dbReference>
<protein>
    <submittedName>
        <fullName evidence="4">Uncharacterized protein</fullName>
    </submittedName>
</protein>
<feature type="compositionally biased region" description="Basic residues" evidence="3">
    <location>
        <begin position="623"/>
        <end position="638"/>
    </location>
</feature>
<dbReference type="Proteomes" id="UP000002258">
    <property type="component" value="Chromosome 7"/>
</dbReference>
<dbReference type="eggNOG" id="KOG1156">
    <property type="taxonomic scope" value="Eukaryota"/>
</dbReference>
<keyword evidence="5" id="KW-1185">Reference proteome</keyword>
<dbReference type="GO" id="GO:0004596">
    <property type="term" value="F:protein-N-terminal amino-acid acetyltransferase activity"/>
    <property type="evidence" value="ECO:0007669"/>
    <property type="project" value="EnsemblFungi"/>
</dbReference>
<dbReference type="HOGENOM" id="CLU_006686_1_1_1"/>
<dbReference type="SUPFAM" id="SSF48452">
    <property type="entry name" value="TPR-like"/>
    <property type="match status" value="2"/>
</dbReference>
<dbReference type="AlphaFoldDB" id="A3LZA5"/>
<dbReference type="PANTHER" id="PTHR22767">
    <property type="entry name" value="N-TERMINAL ACETYLTRANSFERASE-RELATED"/>
    <property type="match status" value="1"/>
</dbReference>
<dbReference type="OrthoDB" id="10263032at2759"/>
<dbReference type="RefSeq" id="XP_001386151.2">
    <property type="nucleotide sequence ID" value="XM_001386114.1"/>
</dbReference>
<dbReference type="EMBL" id="CP000501">
    <property type="protein sequence ID" value="ABN68122.2"/>
    <property type="molecule type" value="Genomic_DNA"/>
</dbReference>
<dbReference type="PIRSF" id="PIRSF000422">
    <property type="entry name" value="N-terminal-AcTrfase-A_aux_su"/>
    <property type="match status" value="1"/>
</dbReference>
<dbReference type="KEGG" id="pic:PICST_73563"/>
<evidence type="ECO:0000256" key="3">
    <source>
        <dbReference type="SAM" id="MobiDB-lite"/>
    </source>
</evidence>
<evidence type="ECO:0000313" key="5">
    <source>
        <dbReference type="Proteomes" id="UP000002258"/>
    </source>
</evidence>
<accession>A3LZA5</accession>
<name>A3LZA5_PICST</name>
<dbReference type="InterPro" id="IPR021183">
    <property type="entry name" value="NatA_aux_su"/>
</dbReference>
<dbReference type="InterPro" id="IPR011990">
    <property type="entry name" value="TPR-like_helical_dom_sf"/>
</dbReference>
<dbReference type="GO" id="GO:0031415">
    <property type="term" value="C:NatA complex"/>
    <property type="evidence" value="ECO:0007669"/>
    <property type="project" value="EnsemblFungi"/>
</dbReference>
<feature type="region of interest" description="Disordered" evidence="3">
    <location>
        <begin position="610"/>
        <end position="638"/>
    </location>
</feature>
<dbReference type="PANTHER" id="PTHR22767:SF2">
    <property type="entry name" value="N(ALPHA)-ACETYLTRANSFERASE 15_16, ISOFORM A"/>
    <property type="match status" value="1"/>
</dbReference>
<evidence type="ECO:0000313" key="4">
    <source>
        <dbReference type="EMBL" id="ABN68122.2"/>
    </source>
</evidence>
<dbReference type="FunFam" id="1.25.40.1040:FF:000003">
    <property type="entry name" value="N-terminal acetyltransferase A, auxiliary subunit"/>
    <property type="match status" value="1"/>
</dbReference>
<gene>
    <name evidence="4" type="ORF">PICST_73563</name>
</gene>
<dbReference type="SMART" id="SM00028">
    <property type="entry name" value="TPR"/>
    <property type="match status" value="5"/>
</dbReference>
<dbReference type="FunCoup" id="A3LZA5">
    <property type="interactions" value="1103"/>
</dbReference>
<reference evidence="4 5" key="1">
    <citation type="journal article" date="2007" name="Nat. Biotechnol.">
        <title>Genome sequence of the lignocellulose-bioconverting and xylose-fermenting yeast Pichia stipitis.</title>
        <authorList>
            <person name="Jeffries T.W."/>
            <person name="Grigoriev I.V."/>
            <person name="Grimwood J."/>
            <person name="Laplaza J.M."/>
            <person name="Aerts A."/>
            <person name="Salamov A."/>
            <person name="Schmutz J."/>
            <person name="Lindquist E."/>
            <person name="Dehal P."/>
            <person name="Shapiro H."/>
            <person name="Jin Y.S."/>
            <person name="Passoth V."/>
            <person name="Richardson P.M."/>
        </authorList>
    </citation>
    <scope>NUCLEOTIDE SEQUENCE [LARGE SCALE GENOMIC DNA]</scope>
    <source>
        <strain evidence="5">ATCC 58785 / CBS 6054 / NBRC 10063 / NRRL Y-11545</strain>
    </source>
</reference>
<keyword evidence="2" id="KW-0802">TPR repeat</keyword>
<dbReference type="Pfam" id="PF12569">
    <property type="entry name" value="NatA_aux_su"/>
    <property type="match status" value="2"/>
</dbReference>
<organism evidence="4 5">
    <name type="scientific">Scheffersomyces stipitis (strain ATCC 58785 / CBS 6054 / NBRC 10063 / NRRL Y-11545)</name>
    <name type="common">Yeast</name>
    <name type="synonym">Pichia stipitis</name>
    <dbReference type="NCBI Taxonomy" id="322104"/>
    <lineage>
        <taxon>Eukaryota</taxon>
        <taxon>Fungi</taxon>
        <taxon>Dikarya</taxon>
        <taxon>Ascomycota</taxon>
        <taxon>Saccharomycotina</taxon>
        <taxon>Pichiomycetes</taxon>
        <taxon>Debaryomycetaceae</taxon>
        <taxon>Scheffersomyces</taxon>
    </lineage>
</organism>
<dbReference type="GeneID" id="4840787"/>
<evidence type="ECO:0000256" key="2">
    <source>
        <dbReference type="ARBA" id="ARBA00022803"/>
    </source>
</evidence>
<proteinExistence type="predicted"/>
<dbReference type="InParanoid" id="A3LZA5"/>
<keyword evidence="1" id="KW-0677">Repeat</keyword>
<dbReference type="GO" id="GO:0043022">
    <property type="term" value="F:ribosome binding"/>
    <property type="evidence" value="ECO:0007669"/>
    <property type="project" value="EnsemblFungi"/>
</dbReference>
<sequence length="782" mass="90105">MVAKKGNPIFANKEDGNFREALKLYDAKQYKKALKLVETNLKKNSNHAESLALKGCINHNIGNKSEAESYVLKAIQKAPANYLVNHLAGIYYRSVENYVEASKWLKAANDNGSPNKPILRDLSLMQTQIRDYKNLKDSRQQYLEFQPGYRANWTGVAIAHHLNKDYAAAVSTLTKIEGIIKEHLTDADRYEQSECVLYKVDIIAKSGDIAKALATLEEDSSEIKDRLSFLEYKARFLMLLDKKHEASLIYRQLLQRNPDNMQYYNLLELSLGTVGNSVDLRLKLYEKLDSFYPRSDPPKFLPLTFTPSSHARFEEKVRSYLVPQLKRGIPATFVNVKPLYKNHKKLKVIEKVVLDFYAAELPKIDNPTVFVWTNYFLAQHYLYLNELDTANKYIDDALKHSPTLVELYTIKARIVKHQGKFEEAADIMNAGRELDLQDRFINSKATKYYFRANKVDEAIDCISLFTKLEDGVINGCKDLHVMQVNWVLVESAEAYKRLYHEYEAKLKEFKESSPLESEESKELENELVENIETYKGLALKRYNAVLKIFKIYYNDQYDFHSYCMRRGTPRDYIDTLEWEDRIHSTPIYTRVLKGMAEIYFEIYNEQQVKQSSESPSIEEGKTTKKQNNKKNKKKSQINKKKADFIARVESEKDDEDPLGAKLLSDLTNDDQIIDKLFQLYKPLIEEGKDLRLTHEVLYKTYLIEGKYVLALQSVKSLNKVLGGSSDVKLRSIGERVVELSETAQNDKNANAAIVKVVGKGLVSAFPEFGELSKEDFLNVYSK</sequence>
<evidence type="ECO:0000256" key="1">
    <source>
        <dbReference type="ARBA" id="ARBA00022737"/>
    </source>
</evidence>